<feature type="transmembrane region" description="Helical" evidence="1">
    <location>
        <begin position="78"/>
        <end position="95"/>
    </location>
</feature>
<dbReference type="PANTHER" id="PTHR12147">
    <property type="entry name" value="METALLOPEPTIDASE M28 FAMILY MEMBER"/>
    <property type="match status" value="1"/>
</dbReference>
<dbReference type="InterPro" id="IPR045175">
    <property type="entry name" value="M28_fam"/>
</dbReference>
<feature type="transmembrane region" description="Helical" evidence="1">
    <location>
        <begin position="55"/>
        <end position="72"/>
    </location>
</feature>
<gene>
    <name evidence="3" type="ORF">QGN29_11475</name>
</gene>
<dbReference type="Proteomes" id="UP001268683">
    <property type="component" value="Chromosome"/>
</dbReference>
<keyword evidence="1" id="KW-1133">Transmembrane helix</keyword>
<feature type="transmembrane region" description="Helical" evidence="1">
    <location>
        <begin position="184"/>
        <end position="202"/>
    </location>
</feature>
<dbReference type="GO" id="GO:0006508">
    <property type="term" value="P:proteolysis"/>
    <property type="evidence" value="ECO:0007669"/>
    <property type="project" value="InterPro"/>
</dbReference>
<evidence type="ECO:0000256" key="1">
    <source>
        <dbReference type="SAM" id="Phobius"/>
    </source>
</evidence>
<dbReference type="Gene3D" id="3.40.630.10">
    <property type="entry name" value="Zn peptidases"/>
    <property type="match status" value="1"/>
</dbReference>
<dbReference type="EMBL" id="CP123872">
    <property type="protein sequence ID" value="WND02170.1"/>
    <property type="molecule type" value="Genomic_DNA"/>
</dbReference>
<keyword evidence="4" id="KW-1185">Reference proteome</keyword>
<protein>
    <submittedName>
        <fullName evidence="3">M28 family peptidase</fullName>
    </submittedName>
</protein>
<keyword evidence="1" id="KW-0472">Membrane</keyword>
<name>A0AA52EG36_9PROT</name>
<dbReference type="RefSeq" id="WP_310798005.1">
    <property type="nucleotide sequence ID" value="NZ_CP123872.1"/>
</dbReference>
<keyword evidence="1" id="KW-0812">Transmembrane</keyword>
<proteinExistence type="predicted"/>
<reference evidence="3" key="1">
    <citation type="submission" date="2023-04" db="EMBL/GenBank/DDBJ databases">
        <title>Complete genome sequence of Temperatibacter marinus.</title>
        <authorList>
            <person name="Rong J.-C."/>
            <person name="Yi M.-L."/>
            <person name="Zhao Q."/>
        </authorList>
    </citation>
    <scope>NUCLEOTIDE SEQUENCE</scope>
    <source>
        <strain evidence="3">NBRC 110045</strain>
    </source>
</reference>
<evidence type="ECO:0000259" key="2">
    <source>
        <dbReference type="Pfam" id="PF04389"/>
    </source>
</evidence>
<dbReference type="KEGG" id="tmk:QGN29_11475"/>
<sequence>MAVKAKDIISLLSLYAHRGCGSEEEMYAREELLAILEGEPGVTVKEEGFYAPSSYLPFFWIIFSGVILGILITPYSPLVSLILTLCLSGSFLLFMDWRYSPLIQVTEHKITANLVATKTTGYPLDPLIILMAHLDSAPASFAYRKEQISFFKITLYCTAVIMIFSSAFPLMHFGNYFIPDYVRFMYSTILFLIIFITSIDYWRYGYTPGANDNLSGVTAATTIARRCFRDMPENAEVRLVITSAEEAGMLGAKQYLGLHDEELMSRPTYVLNIDSVGAGKLCYVSHSGTFSETHYKGPVIETAFRLSRDHDKFSHIRSMKHHVGDFDTIWFMRAGIPSLTLAAYDEEGAMPHIHTPEDTVKQLDHALIEEAIDYGEAIVRRLAIKEMT</sequence>
<feature type="transmembrane region" description="Helical" evidence="1">
    <location>
        <begin position="153"/>
        <end position="178"/>
    </location>
</feature>
<evidence type="ECO:0000313" key="3">
    <source>
        <dbReference type="EMBL" id="WND02170.1"/>
    </source>
</evidence>
<dbReference type="GO" id="GO:0008235">
    <property type="term" value="F:metalloexopeptidase activity"/>
    <property type="evidence" value="ECO:0007669"/>
    <property type="project" value="InterPro"/>
</dbReference>
<organism evidence="3 4">
    <name type="scientific">Temperatibacter marinus</name>
    <dbReference type="NCBI Taxonomy" id="1456591"/>
    <lineage>
        <taxon>Bacteria</taxon>
        <taxon>Pseudomonadati</taxon>
        <taxon>Pseudomonadota</taxon>
        <taxon>Alphaproteobacteria</taxon>
        <taxon>Kordiimonadales</taxon>
        <taxon>Temperatibacteraceae</taxon>
        <taxon>Temperatibacter</taxon>
    </lineage>
</organism>
<dbReference type="AlphaFoldDB" id="A0AA52EG36"/>
<accession>A0AA52EG36</accession>
<evidence type="ECO:0000313" key="4">
    <source>
        <dbReference type="Proteomes" id="UP001268683"/>
    </source>
</evidence>
<dbReference type="PANTHER" id="PTHR12147:SF26">
    <property type="entry name" value="PEPTIDASE M28 DOMAIN-CONTAINING PROTEIN"/>
    <property type="match status" value="1"/>
</dbReference>
<dbReference type="SUPFAM" id="SSF53187">
    <property type="entry name" value="Zn-dependent exopeptidases"/>
    <property type="match status" value="1"/>
</dbReference>
<feature type="domain" description="Peptidase M28" evidence="2">
    <location>
        <begin position="205"/>
        <end position="371"/>
    </location>
</feature>
<dbReference type="InterPro" id="IPR007484">
    <property type="entry name" value="Peptidase_M28"/>
</dbReference>
<dbReference type="Pfam" id="PF04389">
    <property type="entry name" value="Peptidase_M28"/>
    <property type="match status" value="1"/>
</dbReference>